<reference evidence="2" key="1">
    <citation type="submission" date="2016-11" db="EMBL/GenBank/DDBJ databases">
        <title>Trade-off between light-utilization and light-protection in marine flavobacteria.</title>
        <authorList>
            <person name="Kumagai Y."/>
            <person name="Yoshizawa S."/>
            <person name="Kogure K."/>
        </authorList>
    </citation>
    <scope>NUCLEOTIDE SEQUENCE [LARGE SCALE GENOMIC DNA]</scope>
    <source>
        <strain evidence="2">SG-18</strain>
    </source>
</reference>
<keyword evidence="2" id="KW-1185">Reference proteome</keyword>
<comment type="caution">
    <text evidence="1">The sequence shown here is derived from an EMBL/GenBank/DDBJ whole genome shotgun (WGS) entry which is preliminary data.</text>
</comment>
<accession>A0A2S7T6G2</accession>
<dbReference type="RefSeq" id="WP_105001154.1">
    <property type="nucleotide sequence ID" value="NZ_MQVX01000001.1"/>
</dbReference>
<proteinExistence type="predicted"/>
<evidence type="ECO:0000313" key="1">
    <source>
        <dbReference type="EMBL" id="PQJ15502.1"/>
    </source>
</evidence>
<name>A0A2S7T6G2_9FLAO</name>
<sequence length="85" mass="9763">MKDVSSNFDAAVNSTQKILGSHWSPREQDSLKYWLRNVVKLDCFQPLTKAYEVAKSKGLDFKYRNYLVVKDYIAFAEEKGAKGIL</sequence>
<dbReference type="EMBL" id="MQVX01000001">
    <property type="protein sequence ID" value="PQJ15502.1"/>
    <property type="molecule type" value="Genomic_DNA"/>
</dbReference>
<dbReference type="AlphaFoldDB" id="A0A2S7T6G2"/>
<evidence type="ECO:0000313" key="2">
    <source>
        <dbReference type="Proteomes" id="UP000239366"/>
    </source>
</evidence>
<gene>
    <name evidence="1" type="ORF">BST99_06905</name>
</gene>
<organism evidence="1 2">
    <name type="scientific">Aureicoccus marinus</name>
    <dbReference type="NCBI Taxonomy" id="754435"/>
    <lineage>
        <taxon>Bacteria</taxon>
        <taxon>Pseudomonadati</taxon>
        <taxon>Bacteroidota</taxon>
        <taxon>Flavobacteriia</taxon>
        <taxon>Flavobacteriales</taxon>
        <taxon>Flavobacteriaceae</taxon>
        <taxon>Aureicoccus</taxon>
    </lineage>
</organism>
<dbReference type="OrthoDB" id="821805at2"/>
<protein>
    <submittedName>
        <fullName evidence="1">Uncharacterized protein</fullName>
    </submittedName>
</protein>
<dbReference type="Proteomes" id="UP000239366">
    <property type="component" value="Unassembled WGS sequence"/>
</dbReference>